<dbReference type="Gene3D" id="3.40.50.1820">
    <property type="entry name" value="alpha/beta hydrolase"/>
    <property type="match status" value="1"/>
</dbReference>
<evidence type="ECO:0000313" key="3">
    <source>
        <dbReference type="Proteomes" id="UP001231924"/>
    </source>
</evidence>
<protein>
    <submittedName>
        <fullName evidence="2">Alpha/beta fold hydrolase</fullName>
    </submittedName>
</protein>
<dbReference type="PANTHER" id="PTHR43798:SF33">
    <property type="entry name" value="HYDROLASE, PUTATIVE (AFU_ORTHOLOGUE AFUA_2G14860)-RELATED"/>
    <property type="match status" value="1"/>
</dbReference>
<evidence type="ECO:0000313" key="2">
    <source>
        <dbReference type="EMBL" id="MDL5159668.1"/>
    </source>
</evidence>
<keyword evidence="2" id="KW-0378">Hydrolase</keyword>
<dbReference type="InterPro" id="IPR029058">
    <property type="entry name" value="AB_hydrolase_fold"/>
</dbReference>
<dbReference type="InterPro" id="IPR050266">
    <property type="entry name" value="AB_hydrolase_sf"/>
</dbReference>
<dbReference type="Pfam" id="PF00561">
    <property type="entry name" value="Abhydrolase_1"/>
    <property type="match status" value="1"/>
</dbReference>
<gene>
    <name evidence="2" type="ORF">QRT03_27130</name>
</gene>
<dbReference type="PANTHER" id="PTHR43798">
    <property type="entry name" value="MONOACYLGLYCEROL LIPASE"/>
    <property type="match status" value="1"/>
</dbReference>
<organism evidence="2 3">
    <name type="scientific">Actinomycetospora termitidis</name>
    <dbReference type="NCBI Taxonomy" id="3053470"/>
    <lineage>
        <taxon>Bacteria</taxon>
        <taxon>Bacillati</taxon>
        <taxon>Actinomycetota</taxon>
        <taxon>Actinomycetes</taxon>
        <taxon>Pseudonocardiales</taxon>
        <taxon>Pseudonocardiaceae</taxon>
        <taxon>Actinomycetospora</taxon>
    </lineage>
</organism>
<comment type="caution">
    <text evidence="2">The sequence shown here is derived from an EMBL/GenBank/DDBJ whole genome shotgun (WGS) entry which is preliminary data.</text>
</comment>
<evidence type="ECO:0000259" key="1">
    <source>
        <dbReference type="Pfam" id="PF00561"/>
    </source>
</evidence>
<name>A0ABT7MG62_9PSEU</name>
<dbReference type="InterPro" id="IPR000073">
    <property type="entry name" value="AB_hydrolase_1"/>
</dbReference>
<dbReference type="PRINTS" id="PR00412">
    <property type="entry name" value="EPOXHYDRLASE"/>
</dbReference>
<reference evidence="2 3" key="1">
    <citation type="submission" date="2023-06" db="EMBL/GenBank/DDBJ databases">
        <title>Actinomycetospora Odt1-22.</title>
        <authorList>
            <person name="Supong K."/>
        </authorList>
    </citation>
    <scope>NUCLEOTIDE SEQUENCE [LARGE SCALE GENOMIC DNA]</scope>
    <source>
        <strain evidence="2 3">Odt1-22</strain>
    </source>
</reference>
<accession>A0ABT7MG62</accession>
<dbReference type="InterPro" id="IPR000639">
    <property type="entry name" value="Epox_hydrolase-like"/>
</dbReference>
<dbReference type="GO" id="GO:0016787">
    <property type="term" value="F:hydrolase activity"/>
    <property type="evidence" value="ECO:0007669"/>
    <property type="project" value="UniProtKB-KW"/>
</dbReference>
<dbReference type="PRINTS" id="PR00111">
    <property type="entry name" value="ABHYDROLASE"/>
</dbReference>
<dbReference type="SUPFAM" id="SSF53474">
    <property type="entry name" value="alpha/beta-Hydrolases"/>
    <property type="match status" value="1"/>
</dbReference>
<proteinExistence type="predicted"/>
<keyword evidence="3" id="KW-1185">Reference proteome</keyword>
<feature type="domain" description="AB hydrolase-1" evidence="1">
    <location>
        <begin position="36"/>
        <end position="278"/>
    </location>
</feature>
<dbReference type="RefSeq" id="WP_286056272.1">
    <property type="nucleotide sequence ID" value="NZ_JASVWF010000008.1"/>
</dbReference>
<sequence>MSTPTMSEKTLSLTVRGPGGGRGETEVFVAETGDGPPVLLLHGGGPGASGVSNYVRNIEALAAGHRVIVPDLPGYGRSRKHIDQSDPFGYLADAVRGVLDALGLERAHLVGNSYGGSAALRLALDTPQRVDRLVLMGPGGIGTTRALPTPGLNALLNYYRGTGPSRAKLEEFIREHLVFDPSTVPAEAIEARYQASIDPEVVADPPLRRPSGPGALRTLWRMDLTRDRRLAELHTPTLVVWGAEDRVNRPSGGTTLADTMPQATLLQFARTGHWVQFEQAAMFNHVVRGFLDEGQDR</sequence>
<dbReference type="Proteomes" id="UP001231924">
    <property type="component" value="Unassembled WGS sequence"/>
</dbReference>
<dbReference type="EMBL" id="JASVWF010000008">
    <property type="protein sequence ID" value="MDL5159668.1"/>
    <property type="molecule type" value="Genomic_DNA"/>
</dbReference>